<reference evidence="4" key="1">
    <citation type="submission" date="2025-08" db="UniProtKB">
        <authorList>
            <consortium name="RefSeq"/>
        </authorList>
    </citation>
    <scope>IDENTIFICATION</scope>
    <source>
        <tissue evidence="4">Sperm</tissue>
    </source>
</reference>
<dbReference type="Gene3D" id="3.10.20.90">
    <property type="entry name" value="Phosphatidylinositol 3-kinase Catalytic Subunit, Chain A, domain 1"/>
    <property type="match status" value="1"/>
</dbReference>
<evidence type="ECO:0000313" key="3">
    <source>
        <dbReference type="Proteomes" id="UP001318040"/>
    </source>
</evidence>
<proteinExistence type="inferred from homology"/>
<name>A0AAJ7WW65_PETMA</name>
<dbReference type="PANTHER" id="PTHR36542">
    <property type="entry name" value="GIG2-LIKE PROTEIN DRED-RELATED"/>
    <property type="match status" value="1"/>
</dbReference>
<dbReference type="KEGG" id="pmrn:116943556"/>
<dbReference type="RefSeq" id="XP_032812376.1">
    <property type="nucleotide sequence ID" value="XM_032956485.1"/>
</dbReference>
<dbReference type="Proteomes" id="UP001318040">
    <property type="component" value="Chromosome 18"/>
</dbReference>
<dbReference type="InterPro" id="IPR000626">
    <property type="entry name" value="Ubiquitin-like_dom"/>
</dbReference>
<dbReference type="SUPFAM" id="SSF56399">
    <property type="entry name" value="ADP-ribosylation"/>
    <property type="match status" value="1"/>
</dbReference>
<feature type="domain" description="Ubiquitin-like" evidence="2">
    <location>
        <begin position="166"/>
        <end position="241"/>
    </location>
</feature>
<dbReference type="Pfam" id="PF00644">
    <property type="entry name" value="PARP"/>
    <property type="match status" value="1"/>
</dbReference>
<keyword evidence="3" id="KW-1185">Reference proteome</keyword>
<dbReference type="PROSITE" id="PS50053">
    <property type="entry name" value="UBIQUITIN_2"/>
    <property type="match status" value="1"/>
</dbReference>
<dbReference type="GO" id="GO:0003950">
    <property type="term" value="F:NAD+ poly-ADP-ribosyltransferase activity"/>
    <property type="evidence" value="ECO:0007669"/>
    <property type="project" value="InterPro"/>
</dbReference>
<gene>
    <name evidence="4" type="primary">LOC116943556</name>
</gene>
<dbReference type="PANTHER" id="PTHR36542:SF2">
    <property type="entry name" value="GIG2-LIKE PROTEIN DRED-RELATED"/>
    <property type="match status" value="1"/>
</dbReference>
<dbReference type="Pfam" id="PF00240">
    <property type="entry name" value="ubiquitin"/>
    <property type="match status" value="1"/>
</dbReference>
<evidence type="ECO:0000256" key="1">
    <source>
        <dbReference type="ARBA" id="ARBA00024347"/>
    </source>
</evidence>
<dbReference type="SMART" id="SM00213">
    <property type="entry name" value="UBQ"/>
    <property type="match status" value="1"/>
</dbReference>
<organism evidence="3 4">
    <name type="scientific">Petromyzon marinus</name>
    <name type="common">Sea lamprey</name>
    <dbReference type="NCBI Taxonomy" id="7757"/>
    <lineage>
        <taxon>Eukaryota</taxon>
        <taxon>Metazoa</taxon>
        <taxon>Chordata</taxon>
        <taxon>Craniata</taxon>
        <taxon>Vertebrata</taxon>
        <taxon>Cyclostomata</taxon>
        <taxon>Hyperoartia</taxon>
        <taxon>Petromyzontiformes</taxon>
        <taxon>Petromyzontidae</taxon>
        <taxon>Petromyzon</taxon>
    </lineage>
</organism>
<dbReference type="GO" id="GO:0005737">
    <property type="term" value="C:cytoplasm"/>
    <property type="evidence" value="ECO:0007669"/>
    <property type="project" value="TreeGrafter"/>
</dbReference>
<evidence type="ECO:0000313" key="4">
    <source>
        <dbReference type="RefSeq" id="XP_032812376.1"/>
    </source>
</evidence>
<evidence type="ECO:0000259" key="2">
    <source>
        <dbReference type="PROSITE" id="PS50053"/>
    </source>
</evidence>
<dbReference type="SUPFAM" id="SSF54236">
    <property type="entry name" value="Ubiquitin-like"/>
    <property type="match status" value="1"/>
</dbReference>
<dbReference type="Gene3D" id="3.90.175.10">
    <property type="entry name" value="Diphtheria Toxin, domain 1"/>
    <property type="match status" value="1"/>
</dbReference>
<protein>
    <submittedName>
        <fullName evidence="4">Uncharacterized protein LOC116943556</fullName>
    </submittedName>
</protein>
<accession>A0AAJ7WW65</accession>
<dbReference type="AlphaFoldDB" id="A0AAJ7WW65"/>
<dbReference type="PRINTS" id="PR00348">
    <property type="entry name" value="UBIQUITIN"/>
</dbReference>
<sequence>MNPETISSETIAPTWSLQADITPTDDRVYTMYHGTNVASAKAICSEGFRQSAGGMLGRGVYVSRNIDKARRYPLDTEDHLKVILKLEVDVGKVKKIDSQNHPLRLTWHDEGYDTAWVPAGCGMVTSQLEEDCVWDPERVKVIGIEEAPVGQIATLRSKIGKPSKTVQIFVVNFQGSTRTYDVSLSDRVQQLKVKIHREEGVPPREQILTFESQQLEGERTLRSYNIRAQSTIQLQARLRGGQS</sequence>
<dbReference type="InterPro" id="IPR012317">
    <property type="entry name" value="Poly(ADP-ribose)pol_cat_dom"/>
</dbReference>
<dbReference type="InterPro" id="IPR019956">
    <property type="entry name" value="Ubiquitin_dom"/>
</dbReference>
<comment type="similarity">
    <text evidence="1">Belongs to the ARTD/PARP family.</text>
</comment>
<dbReference type="InterPro" id="IPR029071">
    <property type="entry name" value="Ubiquitin-like_domsf"/>
</dbReference>